<dbReference type="AlphaFoldDB" id="A0A1I5KSD1"/>
<evidence type="ECO:0000313" key="7">
    <source>
        <dbReference type="Proteomes" id="UP000199331"/>
    </source>
</evidence>
<feature type="transmembrane region" description="Helical" evidence="5">
    <location>
        <begin position="74"/>
        <end position="99"/>
    </location>
</feature>
<evidence type="ECO:0000313" key="6">
    <source>
        <dbReference type="EMBL" id="SFO87907.1"/>
    </source>
</evidence>
<sequence length="240" mass="25849">MTCAAHLRNRWQEMISLPRALTLSLGQLGDPAIVKVLVKSIAVTIAIFLVIGSVVLTALYKALVAYGVGLSAEISAIAAVLLTVVAGWLLFRFVALFVLQFFADEIVRAVEARHYPHAAKVADLPFRQELANSVRSTVRALLVNLAALPFALILLVTGVGTAILFWAVNAWLLGRELQDMVWLRHRGHPQEIAPISAAQRFLLGGTVAAILLVPFANLLAPVIGAASATHMVHRGRETDA</sequence>
<keyword evidence="3 5" id="KW-1133">Transmembrane helix</keyword>
<name>A0A1I5KSD1_9SPHN</name>
<feature type="transmembrane region" description="Helical" evidence="5">
    <location>
        <begin position="41"/>
        <end position="62"/>
    </location>
</feature>
<evidence type="ECO:0000256" key="1">
    <source>
        <dbReference type="ARBA" id="ARBA00004141"/>
    </source>
</evidence>
<evidence type="ECO:0000256" key="3">
    <source>
        <dbReference type="ARBA" id="ARBA00022989"/>
    </source>
</evidence>
<comment type="subcellular location">
    <subcellularLocation>
        <location evidence="1">Membrane</location>
        <topology evidence="1">Multi-pass membrane protein</topology>
    </subcellularLocation>
</comment>
<dbReference type="InterPro" id="IPR059112">
    <property type="entry name" value="CysZ/EI24"/>
</dbReference>
<keyword evidence="7" id="KW-1185">Reference proteome</keyword>
<feature type="transmembrane region" description="Helical" evidence="5">
    <location>
        <begin position="141"/>
        <end position="168"/>
    </location>
</feature>
<feature type="transmembrane region" description="Helical" evidence="5">
    <location>
        <begin position="201"/>
        <end position="226"/>
    </location>
</feature>
<dbReference type="Pfam" id="PF07264">
    <property type="entry name" value="EI24"/>
    <property type="match status" value="1"/>
</dbReference>
<dbReference type="STRING" id="604088.SAMN04488060_0493"/>
<keyword evidence="2 5" id="KW-0812">Transmembrane</keyword>
<dbReference type="Proteomes" id="UP000199331">
    <property type="component" value="Unassembled WGS sequence"/>
</dbReference>
<evidence type="ECO:0000256" key="2">
    <source>
        <dbReference type="ARBA" id="ARBA00022692"/>
    </source>
</evidence>
<proteinExistence type="predicted"/>
<organism evidence="6 7">
    <name type="scientific">Qipengyuania nanhaisediminis</name>
    <dbReference type="NCBI Taxonomy" id="604088"/>
    <lineage>
        <taxon>Bacteria</taxon>
        <taxon>Pseudomonadati</taxon>
        <taxon>Pseudomonadota</taxon>
        <taxon>Alphaproteobacteria</taxon>
        <taxon>Sphingomonadales</taxon>
        <taxon>Erythrobacteraceae</taxon>
        <taxon>Qipengyuania</taxon>
    </lineage>
</organism>
<evidence type="ECO:0000256" key="5">
    <source>
        <dbReference type="SAM" id="Phobius"/>
    </source>
</evidence>
<gene>
    <name evidence="6" type="ORF">SAMN04488060_0493</name>
</gene>
<protein>
    <submittedName>
        <fullName evidence="6">Etoposide-induced protein 2.4 (EI24)</fullName>
    </submittedName>
</protein>
<dbReference type="EMBL" id="FOWZ01000001">
    <property type="protein sequence ID" value="SFO87907.1"/>
    <property type="molecule type" value="Genomic_DNA"/>
</dbReference>
<evidence type="ECO:0000256" key="4">
    <source>
        <dbReference type="ARBA" id="ARBA00023136"/>
    </source>
</evidence>
<keyword evidence="4 5" id="KW-0472">Membrane</keyword>
<reference evidence="7" key="1">
    <citation type="submission" date="2016-10" db="EMBL/GenBank/DDBJ databases">
        <authorList>
            <person name="Varghese N."/>
            <person name="Submissions S."/>
        </authorList>
    </citation>
    <scope>NUCLEOTIDE SEQUENCE [LARGE SCALE GENOMIC DNA]</scope>
    <source>
        <strain evidence="7">CGMCC 1.7715</strain>
    </source>
</reference>
<accession>A0A1I5KSD1</accession>